<organism evidence="4 5">
    <name type="scientific">Riccia sorocarpa</name>
    <dbReference type="NCBI Taxonomy" id="122646"/>
    <lineage>
        <taxon>Eukaryota</taxon>
        <taxon>Viridiplantae</taxon>
        <taxon>Streptophyta</taxon>
        <taxon>Embryophyta</taxon>
        <taxon>Marchantiophyta</taxon>
        <taxon>Marchantiopsida</taxon>
        <taxon>Marchantiidae</taxon>
        <taxon>Marchantiales</taxon>
        <taxon>Ricciaceae</taxon>
        <taxon>Riccia</taxon>
    </lineage>
</organism>
<dbReference type="PANTHER" id="PTHR24413">
    <property type="entry name" value="SPECKLE-TYPE POZ PROTEIN"/>
    <property type="match status" value="1"/>
</dbReference>
<accession>A0ABD3GTN9</accession>
<evidence type="ECO:0000313" key="4">
    <source>
        <dbReference type="EMBL" id="KAL3682622.1"/>
    </source>
</evidence>
<evidence type="ECO:0000259" key="3">
    <source>
        <dbReference type="PROSITE" id="PS50097"/>
    </source>
</evidence>
<evidence type="ECO:0000256" key="2">
    <source>
        <dbReference type="SAM" id="MobiDB-lite"/>
    </source>
</evidence>
<dbReference type="Gene3D" id="3.30.710.10">
    <property type="entry name" value="Potassium Channel Kv1.1, Chain A"/>
    <property type="match status" value="1"/>
</dbReference>
<dbReference type="SUPFAM" id="SSF54695">
    <property type="entry name" value="POZ domain"/>
    <property type="match status" value="1"/>
</dbReference>
<name>A0ABD3GTN9_9MARC</name>
<comment type="caution">
    <text evidence="4">The sequence shown here is derived from an EMBL/GenBank/DDBJ whole genome shotgun (WGS) entry which is preliminary data.</text>
</comment>
<dbReference type="SMART" id="SM00225">
    <property type="entry name" value="BTB"/>
    <property type="match status" value="1"/>
</dbReference>
<dbReference type="CDD" id="cd18186">
    <property type="entry name" value="BTB_POZ_ZBTB_KLHL-like"/>
    <property type="match status" value="1"/>
</dbReference>
<protein>
    <recommendedName>
        <fullName evidence="3">BTB domain-containing protein</fullName>
    </recommendedName>
</protein>
<comment type="pathway">
    <text evidence="1">Protein modification; protein ubiquitination.</text>
</comment>
<feature type="domain" description="BTB" evidence="3">
    <location>
        <begin position="66"/>
        <end position="134"/>
    </location>
</feature>
<evidence type="ECO:0000313" key="5">
    <source>
        <dbReference type="Proteomes" id="UP001633002"/>
    </source>
</evidence>
<dbReference type="InterPro" id="IPR000210">
    <property type="entry name" value="BTB/POZ_dom"/>
</dbReference>
<dbReference type="Proteomes" id="UP001633002">
    <property type="component" value="Unassembled WGS sequence"/>
</dbReference>
<proteinExistence type="predicted"/>
<dbReference type="EMBL" id="JBJQOH010000006">
    <property type="protein sequence ID" value="KAL3682622.1"/>
    <property type="molecule type" value="Genomic_DNA"/>
</dbReference>
<dbReference type="Pfam" id="PF00651">
    <property type="entry name" value="BTB"/>
    <property type="match status" value="1"/>
</dbReference>
<evidence type="ECO:0000256" key="1">
    <source>
        <dbReference type="ARBA" id="ARBA00004906"/>
    </source>
</evidence>
<keyword evidence="5" id="KW-1185">Reference proteome</keyword>
<dbReference type="InterPro" id="IPR011333">
    <property type="entry name" value="SKP1/BTB/POZ_sf"/>
</dbReference>
<feature type="region of interest" description="Disordered" evidence="2">
    <location>
        <begin position="1"/>
        <end position="20"/>
    </location>
</feature>
<dbReference type="PROSITE" id="PS50097">
    <property type="entry name" value="BTB"/>
    <property type="match status" value="1"/>
</dbReference>
<sequence>MKVEKGRRGSGPNEVNATSIRRSNQDLKKRWWHPNPKLNWREKGLEKKLRCLRAYEVSPLSEDFGGDVKFIGCDGKSVYAHRFVLAGRSTVFQRMFDTEMNEKKSGIIRVEDTPAPVLRSLVNYCYTAEIEFTEEAPPNELLKVADKYEIEDLKAVCEDELSKHISKDNLSKRVTLARLYNAKKLDRMTQEFFKENFDAVYQIFVGEIMNIIPSK</sequence>
<gene>
    <name evidence="4" type="ORF">R1sor_000644</name>
</gene>
<reference evidence="4 5" key="1">
    <citation type="submission" date="2024-09" db="EMBL/GenBank/DDBJ databases">
        <title>Chromosome-scale assembly of Riccia sorocarpa.</title>
        <authorList>
            <person name="Paukszto L."/>
        </authorList>
    </citation>
    <scope>NUCLEOTIDE SEQUENCE [LARGE SCALE GENOMIC DNA]</scope>
    <source>
        <strain evidence="4">LP-2024</strain>
        <tissue evidence="4">Aerial parts of the thallus</tissue>
    </source>
</reference>
<dbReference type="AlphaFoldDB" id="A0ABD3GTN9"/>